<dbReference type="Pfam" id="PF07963">
    <property type="entry name" value="N_methyl"/>
    <property type="match status" value="1"/>
</dbReference>
<feature type="transmembrane region" description="Helical" evidence="1">
    <location>
        <begin position="20"/>
        <end position="39"/>
    </location>
</feature>
<dbReference type="EMBL" id="MFYX01000007">
    <property type="protein sequence ID" value="OGK07447.1"/>
    <property type="molecule type" value="Genomic_DNA"/>
</dbReference>
<accession>A0A1F7FLU6</accession>
<comment type="caution">
    <text evidence="2">The sequence shown here is derived from an EMBL/GenBank/DDBJ whole genome shotgun (WGS) entry which is preliminary data.</text>
</comment>
<keyword evidence="1" id="KW-1133">Transmembrane helix</keyword>
<dbReference type="Gene3D" id="3.30.700.10">
    <property type="entry name" value="Glycoprotein, Type 4 Pilin"/>
    <property type="match status" value="1"/>
</dbReference>
<dbReference type="Proteomes" id="UP000179243">
    <property type="component" value="Unassembled WGS sequence"/>
</dbReference>
<reference evidence="2 3" key="1">
    <citation type="journal article" date="2016" name="Nat. Commun.">
        <title>Thousands of microbial genomes shed light on interconnected biogeochemical processes in an aquifer system.</title>
        <authorList>
            <person name="Anantharaman K."/>
            <person name="Brown C.T."/>
            <person name="Hug L.A."/>
            <person name="Sharon I."/>
            <person name="Castelle C.J."/>
            <person name="Probst A.J."/>
            <person name="Thomas B.C."/>
            <person name="Singh A."/>
            <person name="Wilkins M.J."/>
            <person name="Karaoz U."/>
            <person name="Brodie E.L."/>
            <person name="Williams K.H."/>
            <person name="Hubbard S.S."/>
            <person name="Banfield J.F."/>
        </authorList>
    </citation>
    <scope>NUCLEOTIDE SEQUENCE [LARGE SCALE GENOMIC DNA]</scope>
</reference>
<keyword evidence="1" id="KW-0812">Transmembrane</keyword>
<evidence type="ECO:0000256" key="1">
    <source>
        <dbReference type="SAM" id="Phobius"/>
    </source>
</evidence>
<name>A0A1F7FLU6_UNCRA</name>
<dbReference type="NCBIfam" id="TIGR02532">
    <property type="entry name" value="IV_pilin_GFxxxE"/>
    <property type="match status" value="1"/>
</dbReference>
<evidence type="ECO:0000313" key="2">
    <source>
        <dbReference type="EMBL" id="OGK07447.1"/>
    </source>
</evidence>
<sequence>MKKKWVEKLKDQRGFTLTELMVVIVIIGVLATWSIPKFMGTIAKAKLSEYKLVLEHLVSLEEIYFQEHDGYGATFQDINFDVPDSKYFEYSLQADSTGFMAIATVKIEVRGPGRTRMKGKSVSIDHTNTHGGDDALRKLTNW</sequence>
<proteinExistence type="predicted"/>
<keyword evidence="1" id="KW-0472">Membrane</keyword>
<protein>
    <recommendedName>
        <fullName evidence="4">Pilus assembly protein PilE</fullName>
    </recommendedName>
</protein>
<organism evidence="2 3">
    <name type="scientific">Candidatus Raymondbacteria bacterium RIFOXYD12_FULL_49_13</name>
    <dbReference type="NCBI Taxonomy" id="1817890"/>
    <lineage>
        <taxon>Bacteria</taxon>
        <taxon>Raymondiibacteriota</taxon>
    </lineage>
</organism>
<dbReference type="InterPro" id="IPR012902">
    <property type="entry name" value="N_methyl_site"/>
</dbReference>
<evidence type="ECO:0008006" key="4">
    <source>
        <dbReference type="Google" id="ProtNLM"/>
    </source>
</evidence>
<gene>
    <name evidence="2" type="ORF">A2519_11150</name>
</gene>
<dbReference type="AlphaFoldDB" id="A0A1F7FLU6"/>
<dbReference type="InterPro" id="IPR045584">
    <property type="entry name" value="Pilin-like"/>
</dbReference>
<dbReference type="SUPFAM" id="SSF54523">
    <property type="entry name" value="Pili subunits"/>
    <property type="match status" value="1"/>
</dbReference>
<evidence type="ECO:0000313" key="3">
    <source>
        <dbReference type="Proteomes" id="UP000179243"/>
    </source>
</evidence>